<reference evidence="1 2" key="1">
    <citation type="journal article" date="2016" name="Nat. Commun.">
        <title>Ectomycorrhizal ecology is imprinted in the genome of the dominant symbiotic fungus Cenococcum geophilum.</title>
        <authorList>
            <consortium name="DOE Joint Genome Institute"/>
            <person name="Peter M."/>
            <person name="Kohler A."/>
            <person name="Ohm R.A."/>
            <person name="Kuo A."/>
            <person name="Krutzmann J."/>
            <person name="Morin E."/>
            <person name="Arend M."/>
            <person name="Barry K.W."/>
            <person name="Binder M."/>
            <person name="Choi C."/>
            <person name="Clum A."/>
            <person name="Copeland A."/>
            <person name="Grisel N."/>
            <person name="Haridas S."/>
            <person name="Kipfer T."/>
            <person name="LaButti K."/>
            <person name="Lindquist E."/>
            <person name="Lipzen A."/>
            <person name="Maire R."/>
            <person name="Meier B."/>
            <person name="Mihaltcheva S."/>
            <person name="Molinier V."/>
            <person name="Murat C."/>
            <person name="Poggeler S."/>
            <person name="Quandt C.A."/>
            <person name="Sperisen C."/>
            <person name="Tritt A."/>
            <person name="Tisserant E."/>
            <person name="Crous P.W."/>
            <person name="Henrissat B."/>
            <person name="Nehls U."/>
            <person name="Egli S."/>
            <person name="Spatafora J.W."/>
            <person name="Grigoriev I.V."/>
            <person name="Martin F.M."/>
        </authorList>
    </citation>
    <scope>NUCLEOTIDE SEQUENCE [LARGE SCALE GENOMIC DNA]</scope>
    <source>
        <strain evidence="1 2">1.58</strain>
    </source>
</reference>
<keyword evidence="2" id="KW-1185">Reference proteome</keyword>
<name>A0ACC8ENT8_9PEZI</name>
<accession>A0ACC8ENT8</accession>
<dbReference type="Proteomes" id="UP000250078">
    <property type="component" value="Unassembled WGS sequence"/>
</dbReference>
<protein>
    <submittedName>
        <fullName evidence="1">Uncharacterized protein</fullName>
    </submittedName>
</protein>
<organism evidence="1 2">
    <name type="scientific">Cenococcum geophilum 1.58</name>
    <dbReference type="NCBI Taxonomy" id="794803"/>
    <lineage>
        <taxon>Eukaryota</taxon>
        <taxon>Fungi</taxon>
        <taxon>Dikarya</taxon>
        <taxon>Ascomycota</taxon>
        <taxon>Pezizomycotina</taxon>
        <taxon>Dothideomycetes</taxon>
        <taxon>Pleosporomycetidae</taxon>
        <taxon>Gloniales</taxon>
        <taxon>Gloniaceae</taxon>
        <taxon>Cenococcum</taxon>
    </lineage>
</organism>
<evidence type="ECO:0000313" key="2">
    <source>
        <dbReference type="Proteomes" id="UP000250078"/>
    </source>
</evidence>
<dbReference type="EMBL" id="KV748252">
    <property type="protein sequence ID" value="OCK87967.1"/>
    <property type="molecule type" value="Genomic_DNA"/>
</dbReference>
<sequence>NVRHIKALSYPTLPSLNPIALALPKHTEISHCPIMPPLPASLLGLPAEIRNEIYIYVFSSRSHVDDTIALPFIDTKPLHNLYLLQTCHQIYHEAALLAYSKTTFITKLWRRRALEDGIGSSGLCIEKLSTLRSITLATHLTDDFLATRYRPTGHNAGTRRLVLFLEGLVTMPGLTGLREVTVLFNDHILMSMLRKQNDVAWKLKHIMNAQFTQVEDWCTRVDPWSSGAVFMMTWEEGGKTRGVKVEFVRFLPKPEKLELGFRQLEEGDVIKESGLTSWEMRRRERPFLTAGQSDPAARMAMHTKSTFGRTEPRSPRSSLGGRSARSSLNGDES</sequence>
<gene>
    <name evidence="1" type="ORF">K441DRAFT_332513</name>
</gene>
<evidence type="ECO:0000313" key="1">
    <source>
        <dbReference type="EMBL" id="OCK87967.1"/>
    </source>
</evidence>
<feature type="non-terminal residue" evidence="1">
    <location>
        <position position="1"/>
    </location>
</feature>
<proteinExistence type="predicted"/>